<dbReference type="EMBL" id="JBHUOL010000022">
    <property type="protein sequence ID" value="MFD2909901.1"/>
    <property type="molecule type" value="Genomic_DNA"/>
</dbReference>
<dbReference type="RefSeq" id="WP_379808862.1">
    <property type="nucleotide sequence ID" value="NZ_JBHUOL010000022.1"/>
</dbReference>
<name>A0ABW5ZC42_9FLAO</name>
<sequence length="105" mass="12909">MEKIIYREDVLDYFDDLVYLRFKEEYFSYLENAENYLEKLVEFVSHNIKDFPSKKSPKELKQLGSNYIFYNSSKRTTWYVLFEKFENRYLITAILNNHCEEAKFI</sequence>
<accession>A0ABW5ZC42</accession>
<dbReference type="Proteomes" id="UP001597549">
    <property type="component" value="Unassembled WGS sequence"/>
</dbReference>
<keyword evidence="2" id="KW-1185">Reference proteome</keyword>
<gene>
    <name evidence="1" type="ORF">ACFSX9_14280</name>
</gene>
<evidence type="ECO:0000313" key="1">
    <source>
        <dbReference type="EMBL" id="MFD2909901.1"/>
    </source>
</evidence>
<protein>
    <recommendedName>
        <fullName evidence="3">Plasmid stabilization system protein ParE</fullName>
    </recommendedName>
</protein>
<proteinExistence type="predicted"/>
<evidence type="ECO:0000313" key="2">
    <source>
        <dbReference type="Proteomes" id="UP001597549"/>
    </source>
</evidence>
<organism evidence="1 2">
    <name type="scientific">Flavobacterium ardleyense</name>
    <dbReference type="NCBI Taxonomy" id="2038737"/>
    <lineage>
        <taxon>Bacteria</taxon>
        <taxon>Pseudomonadati</taxon>
        <taxon>Bacteroidota</taxon>
        <taxon>Flavobacteriia</taxon>
        <taxon>Flavobacteriales</taxon>
        <taxon>Flavobacteriaceae</taxon>
        <taxon>Flavobacterium</taxon>
    </lineage>
</organism>
<reference evidence="2" key="1">
    <citation type="journal article" date="2019" name="Int. J. Syst. Evol. Microbiol.">
        <title>The Global Catalogue of Microorganisms (GCM) 10K type strain sequencing project: providing services to taxonomists for standard genome sequencing and annotation.</title>
        <authorList>
            <consortium name="The Broad Institute Genomics Platform"/>
            <consortium name="The Broad Institute Genome Sequencing Center for Infectious Disease"/>
            <person name="Wu L."/>
            <person name="Ma J."/>
        </authorList>
    </citation>
    <scope>NUCLEOTIDE SEQUENCE [LARGE SCALE GENOMIC DNA]</scope>
    <source>
        <strain evidence="2">KCTC 52644</strain>
    </source>
</reference>
<comment type="caution">
    <text evidence="1">The sequence shown here is derived from an EMBL/GenBank/DDBJ whole genome shotgun (WGS) entry which is preliminary data.</text>
</comment>
<evidence type="ECO:0008006" key="3">
    <source>
        <dbReference type="Google" id="ProtNLM"/>
    </source>
</evidence>